<dbReference type="NCBIfam" id="TIGR03426">
    <property type="entry name" value="shape_MreD"/>
    <property type="match status" value="1"/>
</dbReference>
<evidence type="ECO:0000256" key="7">
    <source>
        <dbReference type="ARBA" id="ARBA00023136"/>
    </source>
</evidence>
<keyword evidence="6 8" id="KW-1133">Transmembrane helix</keyword>
<dbReference type="GO" id="GO:0005886">
    <property type="term" value="C:plasma membrane"/>
    <property type="evidence" value="ECO:0007669"/>
    <property type="project" value="UniProtKB-SubCell"/>
</dbReference>
<evidence type="ECO:0000256" key="4">
    <source>
        <dbReference type="ARBA" id="ARBA00022692"/>
    </source>
</evidence>
<dbReference type="STRING" id="176090.SSIN_0898"/>
<accession>A0A0A0DHI1</accession>
<evidence type="ECO:0000256" key="1">
    <source>
        <dbReference type="ARBA" id="ARBA00004651"/>
    </source>
</evidence>
<dbReference type="AlphaFoldDB" id="A0A0A0DHI1"/>
<dbReference type="Pfam" id="PF04093">
    <property type="entry name" value="MreD"/>
    <property type="match status" value="1"/>
</dbReference>
<feature type="transmembrane region" description="Helical" evidence="8">
    <location>
        <begin position="73"/>
        <end position="95"/>
    </location>
</feature>
<keyword evidence="3" id="KW-1003">Cell membrane</keyword>
<reference evidence="9 10" key="1">
    <citation type="submission" date="2014-06" db="EMBL/GenBank/DDBJ databases">
        <authorList>
            <person name="Teng J.L."/>
            <person name="Huang Y."/>
            <person name="Tse H."/>
            <person name="Lau S.K."/>
            <person name="Woo P.C."/>
        </authorList>
    </citation>
    <scope>NUCLEOTIDE SEQUENCE [LARGE SCALE GENOMIC DNA]</scope>
    <source>
        <strain evidence="9 10">HKU4</strain>
    </source>
</reference>
<evidence type="ECO:0000256" key="5">
    <source>
        <dbReference type="ARBA" id="ARBA00022960"/>
    </source>
</evidence>
<comment type="caution">
    <text evidence="9">The sequence shown here is derived from an EMBL/GenBank/DDBJ whole genome shotgun (WGS) entry which is preliminary data.</text>
</comment>
<keyword evidence="7 8" id="KW-0472">Membrane</keyword>
<feature type="transmembrane region" description="Helical" evidence="8">
    <location>
        <begin position="140"/>
        <end position="161"/>
    </location>
</feature>
<feature type="transmembrane region" description="Helical" evidence="8">
    <location>
        <begin position="44"/>
        <end position="66"/>
    </location>
</feature>
<comment type="subcellular location">
    <subcellularLocation>
        <location evidence="1">Cell membrane</location>
        <topology evidence="1">Multi-pass membrane protein</topology>
    </subcellularLocation>
</comment>
<organism evidence="9 10">
    <name type="scientific">Streptococcus sinensis</name>
    <dbReference type="NCBI Taxonomy" id="176090"/>
    <lineage>
        <taxon>Bacteria</taxon>
        <taxon>Bacillati</taxon>
        <taxon>Bacillota</taxon>
        <taxon>Bacilli</taxon>
        <taxon>Lactobacillales</taxon>
        <taxon>Streptococcaceae</taxon>
        <taxon>Streptococcus</taxon>
    </lineage>
</organism>
<dbReference type="InterPro" id="IPR007227">
    <property type="entry name" value="Cell_shape_determining_MreD"/>
</dbReference>
<evidence type="ECO:0000313" key="9">
    <source>
        <dbReference type="EMBL" id="KGM37308.1"/>
    </source>
</evidence>
<dbReference type="GO" id="GO:0008360">
    <property type="term" value="P:regulation of cell shape"/>
    <property type="evidence" value="ECO:0007669"/>
    <property type="project" value="UniProtKB-KW"/>
</dbReference>
<dbReference type="EMBL" id="JPEN01000059">
    <property type="protein sequence ID" value="KGM37308.1"/>
    <property type="molecule type" value="Genomic_DNA"/>
</dbReference>
<comment type="similarity">
    <text evidence="2">Belongs to the MreD family.</text>
</comment>
<dbReference type="Proteomes" id="UP000030019">
    <property type="component" value="Unassembled WGS sequence"/>
</dbReference>
<evidence type="ECO:0000313" key="10">
    <source>
        <dbReference type="Proteomes" id="UP000030019"/>
    </source>
</evidence>
<evidence type="ECO:0000256" key="3">
    <source>
        <dbReference type="ARBA" id="ARBA00022475"/>
    </source>
</evidence>
<feature type="transmembrane region" description="Helical" evidence="8">
    <location>
        <begin position="107"/>
        <end position="128"/>
    </location>
</feature>
<keyword evidence="5" id="KW-0133">Cell shape</keyword>
<name>A0A0A0DHI1_9STRE</name>
<evidence type="ECO:0000256" key="6">
    <source>
        <dbReference type="ARBA" id="ARBA00022989"/>
    </source>
</evidence>
<dbReference type="RefSeq" id="WP_037616232.1">
    <property type="nucleotide sequence ID" value="NZ_JAJBHU010000003.1"/>
</dbReference>
<keyword evidence="10" id="KW-1185">Reference proteome</keyword>
<keyword evidence="4 8" id="KW-0812">Transmembrane</keyword>
<sequence>MKSSKEKILTPIILFLILLLDGQLSRLFIGLLSGQCYPISHLLLIYMIFISINFSRTFNLVLFMGLGLIYDVYYLHVIGIFVILFPLLSAFIIYMNDVLLLNRLTRFLSVITAVFLIEIVSVTLVLLLKLAAIDFSHFIIFSLVPTLLLNAVFFLVFQSLFEKVYL</sequence>
<evidence type="ECO:0000256" key="8">
    <source>
        <dbReference type="SAM" id="Phobius"/>
    </source>
</evidence>
<protein>
    <submittedName>
        <fullName evidence="9">Rod shape-determining protein MreD</fullName>
    </submittedName>
</protein>
<proteinExistence type="inferred from homology"/>
<gene>
    <name evidence="9" type="ORF">SSIN_0898</name>
</gene>
<dbReference type="eggNOG" id="COG2891">
    <property type="taxonomic scope" value="Bacteria"/>
</dbReference>
<evidence type="ECO:0000256" key="2">
    <source>
        <dbReference type="ARBA" id="ARBA00007776"/>
    </source>
</evidence>
<dbReference type="PATRIC" id="fig|176090.4.peg.889"/>